<proteinExistence type="predicted"/>
<feature type="transmembrane region" description="Helical" evidence="1">
    <location>
        <begin position="518"/>
        <end position="539"/>
    </location>
</feature>
<feature type="transmembrane region" description="Helical" evidence="1">
    <location>
        <begin position="159"/>
        <end position="178"/>
    </location>
</feature>
<feature type="transmembrane region" description="Helical" evidence="1">
    <location>
        <begin position="489"/>
        <end position="511"/>
    </location>
</feature>
<gene>
    <name evidence="2" type="ORF">ACHAXA_000250</name>
</gene>
<keyword evidence="1" id="KW-1133">Transmembrane helix</keyword>
<feature type="transmembrane region" description="Helical" evidence="1">
    <location>
        <begin position="394"/>
        <end position="413"/>
    </location>
</feature>
<feature type="transmembrane region" description="Helical" evidence="1">
    <location>
        <begin position="570"/>
        <end position="590"/>
    </location>
</feature>
<keyword evidence="3" id="KW-1185">Reference proteome</keyword>
<sequence>VVKFFQDFKGGLSMTGGDCGALSQLFFDNLSTLLGTLYVIQALGSFGDISVSKEVLDEYIWGKIAPGVGITLFLGNVYYSWQAIRLTNEHGRQYTAQPYGLNTPAAFSFVFNIIYAVFFEEGGGDAGFIKGYKVALAANFITGLILTFLGCFGTQILKVVPPAALLVPIAGIGFAFLGLEQVSYSIAAPIVGYSTIMWVYLGWYSGVRVGWGEYRCPQALQVIIIGVILGWATGLSKPADVEGAAKLVKWWGPVFTGGEMFADFGLIADYLGIVIPIGISAAATTLMCLGKSENIFHSARITSEVLIYFHSISASGPSIRKRSRVSPANFIWPAPCVQISNLFLLVFARRDPFPVRETMIVDGLGTCIASLMGSPLGTVVYIGHPAHKASGAKVGYSFANGIIYIIMSWVGLLALIQSLVNQATIGPIVLMVGLMINQECLDFMPSRHYAAYIVGLFPCVYDWTANVSGRAPLTDDGTYNTNTPGGPGWIGVLAWKRGSLLVSMLWVAILVQVIDRQWKLATIWSLIAAAFAVFGIIHVPEAGFENFAKPFWEQCTGPDPVACWEFAEQWMFFVSYLVLAATFVLIGIAAKTDKTIEEPVDDETRHAFDDWYKDAKVASIVGRNSKSISFMAEKLVKEKKTEEESIKNQEKKEETPDYDAQFETFMDLMKEPSTKVVALAKEEA</sequence>
<reference evidence="2 3" key="1">
    <citation type="submission" date="2024-10" db="EMBL/GenBank/DDBJ databases">
        <title>Updated reference genomes for cyclostephanoid diatoms.</title>
        <authorList>
            <person name="Roberts W.R."/>
            <person name="Alverson A.J."/>
        </authorList>
    </citation>
    <scope>NUCLEOTIDE SEQUENCE [LARGE SCALE GENOMIC DNA]</scope>
    <source>
        <strain evidence="2 3">AJA228-03</strain>
    </source>
</reference>
<keyword evidence="1" id="KW-0472">Membrane</keyword>
<feature type="transmembrane region" description="Helical" evidence="1">
    <location>
        <begin position="270"/>
        <end position="290"/>
    </location>
</feature>
<feature type="transmembrane region" description="Helical" evidence="1">
    <location>
        <begin position="60"/>
        <end position="79"/>
    </location>
</feature>
<comment type="caution">
    <text evidence="2">The sequence shown here is derived from an EMBL/GenBank/DDBJ whole genome shotgun (WGS) entry which is preliminary data.</text>
</comment>
<protein>
    <submittedName>
        <fullName evidence="2">Uncharacterized protein</fullName>
    </submittedName>
</protein>
<dbReference type="AlphaFoldDB" id="A0ABD3RM26"/>
<keyword evidence="1" id="KW-0812">Transmembrane</keyword>
<dbReference type="PANTHER" id="PTHR31610:SF0">
    <property type="entry name" value="SLC26A_SULP TRANSPORTER DOMAIN-CONTAINING PROTEIN"/>
    <property type="match status" value="1"/>
</dbReference>
<evidence type="ECO:0000256" key="1">
    <source>
        <dbReference type="SAM" id="Phobius"/>
    </source>
</evidence>
<organism evidence="2 3">
    <name type="scientific">Cyclostephanos tholiformis</name>
    <dbReference type="NCBI Taxonomy" id="382380"/>
    <lineage>
        <taxon>Eukaryota</taxon>
        <taxon>Sar</taxon>
        <taxon>Stramenopiles</taxon>
        <taxon>Ochrophyta</taxon>
        <taxon>Bacillariophyta</taxon>
        <taxon>Coscinodiscophyceae</taxon>
        <taxon>Thalassiosirophycidae</taxon>
        <taxon>Stephanodiscales</taxon>
        <taxon>Stephanodiscaceae</taxon>
        <taxon>Cyclostephanos</taxon>
    </lineage>
</organism>
<dbReference type="PANTHER" id="PTHR31610">
    <property type="entry name" value="SLR0360 PROTEIN"/>
    <property type="match status" value="1"/>
</dbReference>
<feature type="transmembrane region" description="Helical" evidence="1">
    <location>
        <begin position="131"/>
        <end position="152"/>
    </location>
</feature>
<feature type="transmembrane region" description="Helical" evidence="1">
    <location>
        <begin position="99"/>
        <end position="119"/>
    </location>
</feature>
<evidence type="ECO:0000313" key="2">
    <source>
        <dbReference type="EMBL" id="KAL3808590.1"/>
    </source>
</evidence>
<feature type="transmembrane region" description="Helical" evidence="1">
    <location>
        <begin position="330"/>
        <end position="348"/>
    </location>
</feature>
<dbReference type="Proteomes" id="UP001530377">
    <property type="component" value="Unassembled WGS sequence"/>
</dbReference>
<name>A0ABD3RM26_9STRA</name>
<evidence type="ECO:0000313" key="3">
    <source>
        <dbReference type="Proteomes" id="UP001530377"/>
    </source>
</evidence>
<feature type="transmembrane region" description="Helical" evidence="1">
    <location>
        <begin position="360"/>
        <end position="382"/>
    </location>
</feature>
<accession>A0ABD3RM26</accession>
<feature type="non-terminal residue" evidence="2">
    <location>
        <position position="1"/>
    </location>
</feature>
<dbReference type="EMBL" id="JALLPB020000488">
    <property type="protein sequence ID" value="KAL3808590.1"/>
    <property type="molecule type" value="Genomic_DNA"/>
</dbReference>
<feature type="transmembrane region" description="Helical" evidence="1">
    <location>
        <begin position="216"/>
        <end position="234"/>
    </location>
</feature>
<feature type="transmembrane region" description="Helical" evidence="1">
    <location>
        <begin position="184"/>
        <end position="204"/>
    </location>
</feature>